<dbReference type="OMA" id="MNTHAPD"/>
<reference evidence="6 7" key="2">
    <citation type="journal article" date="2012" name="PLoS Pathog.">
        <title>Diverse lifestyles and strategies of plant pathogenesis encoded in the genomes of eighteen Dothideomycetes fungi.</title>
        <authorList>
            <person name="Ohm R.A."/>
            <person name="Feau N."/>
            <person name="Henrissat B."/>
            <person name="Schoch C.L."/>
            <person name="Horwitz B.A."/>
            <person name="Barry K.W."/>
            <person name="Condon B.J."/>
            <person name="Copeland A.C."/>
            <person name="Dhillon B."/>
            <person name="Glaser F."/>
            <person name="Hesse C.N."/>
            <person name="Kosti I."/>
            <person name="LaButti K."/>
            <person name="Lindquist E.A."/>
            <person name="Lucas S."/>
            <person name="Salamov A.A."/>
            <person name="Bradshaw R.E."/>
            <person name="Ciuffetti L."/>
            <person name="Hamelin R.C."/>
            <person name="Kema G.H.J."/>
            <person name="Lawrence C."/>
            <person name="Scott J.A."/>
            <person name="Spatafora J.W."/>
            <person name="Turgeon B.G."/>
            <person name="de Wit P.J.G.M."/>
            <person name="Zhong S."/>
            <person name="Goodwin S.B."/>
            <person name="Grigoriev I.V."/>
        </authorList>
    </citation>
    <scope>NUCLEOTIDE SEQUENCE [LARGE SCALE GENOMIC DNA]</scope>
    <source>
        <strain evidence="7">NZE10 / CBS 128990</strain>
    </source>
</reference>
<keyword evidence="7" id="KW-1185">Reference proteome</keyword>
<dbReference type="EC" id="4.3.2.9" evidence="1"/>
<evidence type="ECO:0000259" key="5">
    <source>
        <dbReference type="Pfam" id="PF06094"/>
    </source>
</evidence>
<evidence type="ECO:0000256" key="3">
    <source>
        <dbReference type="PIRSR" id="PIRSR617939-1"/>
    </source>
</evidence>
<name>N1PSK8_DOTSN</name>
<dbReference type="Gene3D" id="3.10.490.10">
    <property type="entry name" value="Gamma-glutamyl cyclotransferase-like"/>
    <property type="match status" value="1"/>
</dbReference>
<dbReference type="GO" id="GO:0003839">
    <property type="term" value="F:gamma-glutamylcyclotransferase activity"/>
    <property type="evidence" value="ECO:0007669"/>
    <property type="project" value="UniProtKB-EC"/>
</dbReference>
<dbReference type="PANTHER" id="PTHR12935">
    <property type="entry name" value="GAMMA-GLUTAMYLCYCLOTRANSFERASE"/>
    <property type="match status" value="1"/>
</dbReference>
<evidence type="ECO:0000256" key="2">
    <source>
        <dbReference type="ARBA" id="ARBA00023239"/>
    </source>
</evidence>
<protein>
    <recommendedName>
        <fullName evidence="1">gamma-glutamylcyclotransferase</fullName>
        <ecNumber evidence="1">4.3.2.9</ecNumber>
    </recommendedName>
</protein>
<sequence length="194" mass="21702">MLGPARSKAANVDTSQRFSELYFGYASNLSPEAIKGRCPDSLFCGLAVLKGWKWNINSTGYGNIVPSGSDEVWGSLSFLSPRDEAGLDESEGVPWAYEKKWVEVERMNADGSGTGAMVKVMTYVDTARPDEGTIMGDYVIWIHKEIRDARGFGLPDAYVERYLRPWIPAMTREELKSEEAMDIQFVRVMQARKG</sequence>
<dbReference type="HOGENOM" id="CLU_048475_1_2_1"/>
<dbReference type="Proteomes" id="UP000016933">
    <property type="component" value="Unassembled WGS sequence"/>
</dbReference>
<proteinExistence type="predicted"/>
<evidence type="ECO:0000313" key="6">
    <source>
        <dbReference type="EMBL" id="EME45918.1"/>
    </source>
</evidence>
<dbReference type="PANTHER" id="PTHR12935:SF0">
    <property type="entry name" value="GAMMA-GLUTAMYLCYCLOTRANSFERASE"/>
    <property type="match status" value="1"/>
</dbReference>
<accession>N1PSK8</accession>
<feature type="domain" description="Gamma-glutamylcyclotransferase AIG2-like" evidence="5">
    <location>
        <begin position="39"/>
        <end position="125"/>
    </location>
</feature>
<dbReference type="SUPFAM" id="SSF110857">
    <property type="entry name" value="Gamma-glutamyl cyclotransferase-like"/>
    <property type="match status" value="1"/>
</dbReference>
<feature type="active site" description="Proton acceptor" evidence="3">
    <location>
        <position position="91"/>
    </location>
</feature>
<dbReference type="STRING" id="675120.N1PSK8"/>
<gene>
    <name evidence="6" type="ORF">DOTSEDRAFT_168118</name>
</gene>
<dbReference type="InterPro" id="IPR009288">
    <property type="entry name" value="AIG2-like_dom"/>
</dbReference>
<dbReference type="AlphaFoldDB" id="N1PSK8"/>
<evidence type="ECO:0000256" key="4">
    <source>
        <dbReference type="PIRSR" id="PIRSR617939-2"/>
    </source>
</evidence>
<organism evidence="6 7">
    <name type="scientific">Dothistroma septosporum (strain NZE10 / CBS 128990)</name>
    <name type="common">Red band needle blight fungus</name>
    <name type="synonym">Mycosphaerella pini</name>
    <dbReference type="NCBI Taxonomy" id="675120"/>
    <lineage>
        <taxon>Eukaryota</taxon>
        <taxon>Fungi</taxon>
        <taxon>Dikarya</taxon>
        <taxon>Ascomycota</taxon>
        <taxon>Pezizomycotina</taxon>
        <taxon>Dothideomycetes</taxon>
        <taxon>Dothideomycetidae</taxon>
        <taxon>Mycosphaerellales</taxon>
        <taxon>Mycosphaerellaceae</taxon>
        <taxon>Dothistroma</taxon>
    </lineage>
</organism>
<dbReference type="CDD" id="cd06661">
    <property type="entry name" value="GGCT_like"/>
    <property type="match status" value="1"/>
</dbReference>
<dbReference type="InterPro" id="IPR013024">
    <property type="entry name" value="GGCT-like"/>
</dbReference>
<dbReference type="InterPro" id="IPR036568">
    <property type="entry name" value="GGCT-like_sf"/>
</dbReference>
<reference evidence="7" key="1">
    <citation type="journal article" date="2012" name="PLoS Genet.">
        <title>The genomes of the fungal plant pathogens Cladosporium fulvum and Dothistroma septosporum reveal adaptation to different hosts and lifestyles but also signatures of common ancestry.</title>
        <authorList>
            <person name="de Wit P.J.G.M."/>
            <person name="van der Burgt A."/>
            <person name="Oekmen B."/>
            <person name="Stergiopoulos I."/>
            <person name="Abd-Elsalam K.A."/>
            <person name="Aerts A.L."/>
            <person name="Bahkali A.H."/>
            <person name="Beenen H.G."/>
            <person name="Chettri P."/>
            <person name="Cox M.P."/>
            <person name="Datema E."/>
            <person name="de Vries R.P."/>
            <person name="Dhillon B."/>
            <person name="Ganley A.R."/>
            <person name="Griffiths S.A."/>
            <person name="Guo Y."/>
            <person name="Hamelin R.C."/>
            <person name="Henrissat B."/>
            <person name="Kabir M.S."/>
            <person name="Jashni M.K."/>
            <person name="Kema G."/>
            <person name="Klaubauf S."/>
            <person name="Lapidus A."/>
            <person name="Levasseur A."/>
            <person name="Lindquist E."/>
            <person name="Mehrabi R."/>
            <person name="Ohm R.A."/>
            <person name="Owen T.J."/>
            <person name="Salamov A."/>
            <person name="Schwelm A."/>
            <person name="Schijlen E."/>
            <person name="Sun H."/>
            <person name="van den Burg H.A."/>
            <person name="van Ham R.C.H.J."/>
            <person name="Zhang S."/>
            <person name="Goodwin S.B."/>
            <person name="Grigoriev I.V."/>
            <person name="Collemare J."/>
            <person name="Bradshaw R.E."/>
        </authorList>
    </citation>
    <scope>NUCLEOTIDE SEQUENCE [LARGE SCALE GENOMIC DNA]</scope>
    <source>
        <strain evidence="7">NZE10 / CBS 128990</strain>
    </source>
</reference>
<keyword evidence="2" id="KW-0456">Lyase</keyword>
<dbReference type="EMBL" id="KB446537">
    <property type="protein sequence ID" value="EME45918.1"/>
    <property type="molecule type" value="Genomic_DNA"/>
</dbReference>
<dbReference type="OrthoDB" id="2924818at2759"/>
<evidence type="ECO:0000313" key="7">
    <source>
        <dbReference type="Proteomes" id="UP000016933"/>
    </source>
</evidence>
<dbReference type="InterPro" id="IPR017939">
    <property type="entry name" value="G-Glutamylcylcotransferase"/>
</dbReference>
<dbReference type="eggNOG" id="ENOG502SRHS">
    <property type="taxonomic scope" value="Eukaryota"/>
</dbReference>
<evidence type="ECO:0000256" key="1">
    <source>
        <dbReference type="ARBA" id="ARBA00012346"/>
    </source>
</evidence>
<dbReference type="Pfam" id="PF06094">
    <property type="entry name" value="GGACT"/>
    <property type="match status" value="1"/>
</dbReference>
<feature type="binding site" evidence="4">
    <location>
        <begin position="22"/>
        <end position="27"/>
    </location>
    <ligand>
        <name>substrate</name>
    </ligand>
</feature>